<evidence type="ECO:0000313" key="16">
    <source>
        <dbReference type="Proteomes" id="UP000241394"/>
    </source>
</evidence>
<dbReference type="GO" id="GO:0005524">
    <property type="term" value="F:ATP binding"/>
    <property type="evidence" value="ECO:0007669"/>
    <property type="project" value="UniProtKB-KW"/>
</dbReference>
<keyword evidence="15" id="KW-0808">Transferase</keyword>
<dbReference type="FunFam" id="3.30.200.20:FF:000307">
    <property type="entry name" value="pollen receptor-like kinase 1"/>
    <property type="match status" value="1"/>
</dbReference>
<reference evidence="16" key="2">
    <citation type="journal article" date="2018" name="BMC Genomics">
        <title>A manually annotated Actinidia chinensis var. chinensis (kiwifruit) genome highlights the challenges associated with draft genomes and gene prediction in plants.</title>
        <authorList>
            <person name="Pilkington S.M."/>
            <person name="Crowhurst R."/>
            <person name="Hilario E."/>
            <person name="Nardozza S."/>
            <person name="Fraser L."/>
            <person name="Peng Y."/>
            <person name="Gunaseelan K."/>
            <person name="Simpson R."/>
            <person name="Tahir J."/>
            <person name="Deroles S.C."/>
            <person name="Templeton K."/>
            <person name="Luo Z."/>
            <person name="Davy M."/>
            <person name="Cheng C."/>
            <person name="McNeilage M."/>
            <person name="Scaglione D."/>
            <person name="Liu Y."/>
            <person name="Zhang Q."/>
            <person name="Datson P."/>
            <person name="De Silva N."/>
            <person name="Gardiner S.E."/>
            <person name="Bassett H."/>
            <person name="Chagne D."/>
            <person name="McCallum J."/>
            <person name="Dzierzon H."/>
            <person name="Deng C."/>
            <person name="Wang Y.Y."/>
            <person name="Barron L."/>
            <person name="Manako K."/>
            <person name="Bowen J."/>
            <person name="Foster T.M."/>
            <person name="Erridge Z.A."/>
            <person name="Tiffin H."/>
            <person name="Waite C.N."/>
            <person name="Davies K.M."/>
            <person name="Grierson E.P."/>
            <person name="Laing W.A."/>
            <person name="Kirk R."/>
            <person name="Chen X."/>
            <person name="Wood M."/>
            <person name="Montefiori M."/>
            <person name="Brummell D.A."/>
            <person name="Schwinn K.E."/>
            <person name="Catanach A."/>
            <person name="Fullerton C."/>
            <person name="Li D."/>
            <person name="Meiyalaghan S."/>
            <person name="Nieuwenhuizen N."/>
            <person name="Read N."/>
            <person name="Prakash R."/>
            <person name="Hunter D."/>
            <person name="Zhang H."/>
            <person name="McKenzie M."/>
            <person name="Knabel M."/>
            <person name="Harris A."/>
            <person name="Allan A.C."/>
            <person name="Gleave A."/>
            <person name="Chen A."/>
            <person name="Janssen B.J."/>
            <person name="Plunkett B."/>
            <person name="Ampomah-Dwamena C."/>
            <person name="Voogd C."/>
            <person name="Leif D."/>
            <person name="Lafferty D."/>
            <person name="Souleyre E.J.F."/>
            <person name="Varkonyi-Gasic E."/>
            <person name="Gambi F."/>
            <person name="Hanley J."/>
            <person name="Yao J.L."/>
            <person name="Cheung J."/>
            <person name="David K.M."/>
            <person name="Warren B."/>
            <person name="Marsh K."/>
            <person name="Snowden K.C."/>
            <person name="Lin-Wang K."/>
            <person name="Brian L."/>
            <person name="Martinez-Sanchez M."/>
            <person name="Wang M."/>
            <person name="Ileperuma N."/>
            <person name="Macnee N."/>
            <person name="Campin R."/>
            <person name="McAtee P."/>
            <person name="Drummond R.S.M."/>
            <person name="Espley R.V."/>
            <person name="Ireland H.S."/>
            <person name="Wu R."/>
            <person name="Atkinson R.G."/>
            <person name="Karunairetnam S."/>
            <person name="Bulley S."/>
            <person name="Chunkath S."/>
            <person name="Hanley Z."/>
            <person name="Storey R."/>
            <person name="Thrimawithana A.H."/>
            <person name="Thomson S."/>
            <person name="David C."/>
            <person name="Testolin R."/>
            <person name="Huang H."/>
            <person name="Hellens R.P."/>
            <person name="Schaffer R.J."/>
        </authorList>
    </citation>
    <scope>NUCLEOTIDE SEQUENCE [LARGE SCALE GENOMIC DNA]</scope>
    <source>
        <strain evidence="16">cv. Red5</strain>
    </source>
</reference>
<evidence type="ECO:0000256" key="11">
    <source>
        <dbReference type="SAM" id="MobiDB-lite"/>
    </source>
</evidence>
<dbReference type="FunFam" id="1.10.510.10:FF:000095">
    <property type="entry name" value="protein STRUBBELIG-RECEPTOR FAMILY 8"/>
    <property type="match status" value="1"/>
</dbReference>
<feature type="compositionally biased region" description="Basic and acidic residues" evidence="11">
    <location>
        <begin position="637"/>
        <end position="655"/>
    </location>
</feature>
<accession>A0A2R6RXR9</accession>
<dbReference type="PANTHER" id="PTHR48010:SF64">
    <property type="entry name" value="PROTEIN KINASE DOMAIN-CONTAINING PROTEIN"/>
    <property type="match status" value="1"/>
</dbReference>
<dbReference type="Gene3D" id="3.30.200.20">
    <property type="entry name" value="Phosphorylase Kinase, domain 1"/>
    <property type="match status" value="1"/>
</dbReference>
<dbReference type="PANTHER" id="PTHR48010">
    <property type="entry name" value="OS05G0588300 PROTEIN"/>
    <property type="match status" value="1"/>
</dbReference>
<evidence type="ECO:0000256" key="4">
    <source>
        <dbReference type="ARBA" id="ARBA00022692"/>
    </source>
</evidence>
<dbReference type="OMA" id="EGNLMLC"/>
<dbReference type="InterPro" id="IPR013210">
    <property type="entry name" value="LRR_N_plant-typ"/>
</dbReference>
<evidence type="ECO:0000256" key="8">
    <source>
        <dbReference type="ARBA" id="ARBA00022840"/>
    </source>
</evidence>
<evidence type="ECO:0000256" key="12">
    <source>
        <dbReference type="SAM" id="Phobius"/>
    </source>
</evidence>
<dbReference type="Pfam" id="PF07714">
    <property type="entry name" value="PK_Tyr_Ser-Thr"/>
    <property type="match status" value="1"/>
</dbReference>
<evidence type="ECO:0000256" key="5">
    <source>
        <dbReference type="ARBA" id="ARBA00022729"/>
    </source>
</evidence>
<feature type="domain" description="Protein kinase" evidence="14">
    <location>
        <begin position="369"/>
        <end position="639"/>
    </location>
</feature>
<feature type="compositionally biased region" description="Pro residues" evidence="11">
    <location>
        <begin position="231"/>
        <end position="268"/>
    </location>
</feature>
<protein>
    <submittedName>
        <fullName evidence="15">Inactive receptor kinase</fullName>
    </submittedName>
</protein>
<keyword evidence="10 12" id="KW-0472">Membrane</keyword>
<keyword evidence="16" id="KW-1185">Reference proteome</keyword>
<dbReference type="Gramene" id="PSS34779">
    <property type="protein sequence ID" value="PSS34779"/>
    <property type="gene ID" value="CEY00_Acc01890"/>
</dbReference>
<dbReference type="Pfam" id="PF08263">
    <property type="entry name" value="LRRNT_2"/>
    <property type="match status" value="1"/>
</dbReference>
<keyword evidence="9 12" id="KW-1133">Transmembrane helix</keyword>
<dbReference type="Proteomes" id="UP000241394">
    <property type="component" value="Chromosome LG2"/>
</dbReference>
<sequence length="663" mass="72461">MRRHDSFATLFPSFLFLFLVSQTIADLKADKQALLNFAAVVPHGRKLNWNSSLPICTSWIGVSCDTNGTRVTGLRLPGFGLYGLIPANTLGKLDALTSLSLRSNRLNGSLPSDILSLPSLRVVYLQQNNFSGGIPSSLSPQLNFIDLSFNSFTGSIPNSIQNLTSLTGLDLQNNSLTGPIPNLNLPRLKHFNLSYNHLNGSIPSSLQKFPASSFEGNNMLCGSPLNRCPMTPSPSPSPAPVNFPPSPSPIYSPPSPSPSYLPPLPPTHLPNSPTIPQKQRAKKKLTTGAIMAIAIGGSVALLLPFLVMVLCCLKKKDGVSGARNTKAYIGGRNEQPKEDFSSAVQEAEKNKLVYFGGSLQNFDLEDLLRASAEVMGKGNYGTTYKAILEEGTTVIVKRLKEVVVGKREFEQQMEMVGRVGQHPNVVPLRAYYYSKDEKLLVYDYMLVGSLSALLHASRETGRVLDWESRVKVCLGVARGLAHIHSASGGKFAHGNIKSSNVLLTLNLHGCISDFGLTPLMGFPAVSLRSAGYRAPEVIETTKATQTSDVYSFGVLLLEMLTGKSPVHPTGHDDVVDLPRWVQSVVREEWTAEVFDIELMKYQNIEEEMVEMLQIALACAEKVPDSRPKMDEVVKMIEEIRPDDSENKPLSEDNKSRSPTTRTP</sequence>
<dbReference type="SUPFAM" id="SSF56112">
    <property type="entry name" value="Protein kinase-like (PK-like)"/>
    <property type="match status" value="1"/>
</dbReference>
<evidence type="ECO:0000256" key="13">
    <source>
        <dbReference type="SAM" id="SignalP"/>
    </source>
</evidence>
<keyword evidence="7" id="KW-0547">Nucleotide-binding</keyword>
<comment type="caution">
    <text evidence="15">The sequence shown here is derived from an EMBL/GenBank/DDBJ whole genome shotgun (WGS) entry which is preliminary data.</text>
</comment>
<evidence type="ECO:0000256" key="6">
    <source>
        <dbReference type="ARBA" id="ARBA00022737"/>
    </source>
</evidence>
<dbReference type="FunCoup" id="A0A2R6RXR9">
    <property type="interactions" value="339"/>
</dbReference>
<dbReference type="GO" id="GO:0016020">
    <property type="term" value="C:membrane"/>
    <property type="evidence" value="ECO:0007669"/>
    <property type="project" value="UniProtKB-SubCell"/>
</dbReference>
<keyword evidence="15" id="KW-0418">Kinase</keyword>
<dbReference type="STRING" id="1590841.A0A2R6RXR9"/>
<dbReference type="InParanoid" id="A0A2R6RXR9"/>
<keyword evidence="4 12" id="KW-0812">Transmembrane</keyword>
<dbReference type="InterPro" id="IPR001611">
    <property type="entry name" value="Leu-rich_rpt"/>
</dbReference>
<evidence type="ECO:0000256" key="1">
    <source>
        <dbReference type="ARBA" id="ARBA00004370"/>
    </source>
</evidence>
<feature type="transmembrane region" description="Helical" evidence="12">
    <location>
        <begin position="289"/>
        <end position="313"/>
    </location>
</feature>
<keyword evidence="2" id="KW-0597">Phosphoprotein</keyword>
<evidence type="ECO:0000256" key="10">
    <source>
        <dbReference type="ARBA" id="ARBA00023136"/>
    </source>
</evidence>
<keyword evidence="3" id="KW-0433">Leucine-rich repeat</keyword>
<organism evidence="15 16">
    <name type="scientific">Actinidia chinensis var. chinensis</name>
    <name type="common">Chinese soft-hair kiwi</name>
    <dbReference type="NCBI Taxonomy" id="1590841"/>
    <lineage>
        <taxon>Eukaryota</taxon>
        <taxon>Viridiplantae</taxon>
        <taxon>Streptophyta</taxon>
        <taxon>Embryophyta</taxon>
        <taxon>Tracheophyta</taxon>
        <taxon>Spermatophyta</taxon>
        <taxon>Magnoliopsida</taxon>
        <taxon>eudicotyledons</taxon>
        <taxon>Gunneridae</taxon>
        <taxon>Pentapetalae</taxon>
        <taxon>asterids</taxon>
        <taxon>Ericales</taxon>
        <taxon>Actinidiaceae</taxon>
        <taxon>Actinidia</taxon>
    </lineage>
</organism>
<gene>
    <name evidence="15" type="ORF">CEY00_Acc01890</name>
</gene>
<evidence type="ECO:0000313" key="15">
    <source>
        <dbReference type="EMBL" id="PSS34779.1"/>
    </source>
</evidence>
<dbReference type="CDD" id="cd14066">
    <property type="entry name" value="STKc_IRAK"/>
    <property type="match status" value="1"/>
</dbReference>
<feature type="region of interest" description="Disordered" evidence="11">
    <location>
        <begin position="637"/>
        <end position="663"/>
    </location>
</feature>
<reference evidence="15 16" key="1">
    <citation type="submission" date="2017-07" db="EMBL/GenBank/DDBJ databases">
        <title>An improved, manually edited Actinidia chinensis var. chinensis (kiwifruit) genome highlights the challenges associated with draft genomes and gene prediction in plants.</title>
        <authorList>
            <person name="Pilkington S."/>
            <person name="Crowhurst R."/>
            <person name="Hilario E."/>
            <person name="Nardozza S."/>
            <person name="Fraser L."/>
            <person name="Peng Y."/>
            <person name="Gunaseelan K."/>
            <person name="Simpson R."/>
            <person name="Tahir J."/>
            <person name="Deroles S."/>
            <person name="Templeton K."/>
            <person name="Luo Z."/>
            <person name="Davy M."/>
            <person name="Cheng C."/>
            <person name="Mcneilage M."/>
            <person name="Scaglione D."/>
            <person name="Liu Y."/>
            <person name="Zhang Q."/>
            <person name="Datson P."/>
            <person name="De Silva N."/>
            <person name="Gardiner S."/>
            <person name="Bassett H."/>
            <person name="Chagne D."/>
            <person name="Mccallum J."/>
            <person name="Dzierzon H."/>
            <person name="Deng C."/>
            <person name="Wang Y.-Y."/>
            <person name="Barron N."/>
            <person name="Manako K."/>
            <person name="Bowen J."/>
            <person name="Foster T."/>
            <person name="Erridge Z."/>
            <person name="Tiffin H."/>
            <person name="Waite C."/>
            <person name="Davies K."/>
            <person name="Grierson E."/>
            <person name="Laing W."/>
            <person name="Kirk R."/>
            <person name="Chen X."/>
            <person name="Wood M."/>
            <person name="Montefiori M."/>
            <person name="Brummell D."/>
            <person name="Schwinn K."/>
            <person name="Catanach A."/>
            <person name="Fullerton C."/>
            <person name="Li D."/>
            <person name="Meiyalaghan S."/>
            <person name="Nieuwenhuizen N."/>
            <person name="Read N."/>
            <person name="Prakash R."/>
            <person name="Hunter D."/>
            <person name="Zhang H."/>
            <person name="Mckenzie M."/>
            <person name="Knabel M."/>
            <person name="Harris A."/>
            <person name="Allan A."/>
            <person name="Chen A."/>
            <person name="Janssen B."/>
            <person name="Plunkett B."/>
            <person name="Dwamena C."/>
            <person name="Voogd C."/>
            <person name="Leif D."/>
            <person name="Lafferty D."/>
            <person name="Souleyre E."/>
            <person name="Varkonyi-Gasic E."/>
            <person name="Gambi F."/>
            <person name="Hanley J."/>
            <person name="Yao J.-L."/>
            <person name="Cheung J."/>
            <person name="David K."/>
            <person name="Warren B."/>
            <person name="Marsh K."/>
            <person name="Snowden K."/>
            <person name="Lin-Wang K."/>
            <person name="Brian L."/>
            <person name="Martinez-Sanchez M."/>
            <person name="Wang M."/>
            <person name="Ileperuma N."/>
            <person name="Macnee N."/>
            <person name="Campin R."/>
            <person name="Mcatee P."/>
            <person name="Drummond R."/>
            <person name="Espley R."/>
            <person name="Ireland H."/>
            <person name="Wu R."/>
            <person name="Atkinson R."/>
            <person name="Karunairetnam S."/>
            <person name="Bulley S."/>
            <person name="Chunkath S."/>
            <person name="Hanley Z."/>
            <person name="Storey R."/>
            <person name="Thrimawithana A."/>
            <person name="Thomson S."/>
            <person name="David C."/>
            <person name="Testolin R."/>
        </authorList>
    </citation>
    <scope>NUCLEOTIDE SEQUENCE [LARGE SCALE GENOMIC DNA]</scope>
    <source>
        <strain evidence="16">cv. Red5</strain>
        <tissue evidence="15">Young leaf</tissue>
    </source>
</reference>
<name>A0A2R6RXR9_ACTCC</name>
<dbReference type="InterPro" id="IPR032675">
    <property type="entry name" value="LRR_dom_sf"/>
</dbReference>
<feature type="chain" id="PRO_5015324530" evidence="13">
    <location>
        <begin position="26"/>
        <end position="663"/>
    </location>
</feature>
<dbReference type="InterPro" id="IPR050994">
    <property type="entry name" value="At_inactive_RLKs"/>
</dbReference>
<dbReference type="AlphaFoldDB" id="A0A2R6RXR9"/>
<keyword evidence="6" id="KW-0677">Repeat</keyword>
<evidence type="ECO:0000256" key="2">
    <source>
        <dbReference type="ARBA" id="ARBA00022553"/>
    </source>
</evidence>
<proteinExistence type="predicted"/>
<keyword evidence="15" id="KW-0675">Receptor</keyword>
<dbReference type="Pfam" id="PF00560">
    <property type="entry name" value="LRR_1"/>
    <property type="match status" value="5"/>
</dbReference>
<evidence type="ECO:0000256" key="7">
    <source>
        <dbReference type="ARBA" id="ARBA00022741"/>
    </source>
</evidence>
<dbReference type="InterPro" id="IPR011009">
    <property type="entry name" value="Kinase-like_dom_sf"/>
</dbReference>
<feature type="region of interest" description="Disordered" evidence="11">
    <location>
        <begin position="231"/>
        <end position="276"/>
    </location>
</feature>
<feature type="signal peptide" evidence="13">
    <location>
        <begin position="1"/>
        <end position="25"/>
    </location>
</feature>
<dbReference type="InterPro" id="IPR001245">
    <property type="entry name" value="Ser-Thr/Tyr_kinase_cat_dom"/>
</dbReference>
<dbReference type="EMBL" id="NKQK01000002">
    <property type="protein sequence ID" value="PSS34779.1"/>
    <property type="molecule type" value="Genomic_DNA"/>
</dbReference>
<evidence type="ECO:0000256" key="9">
    <source>
        <dbReference type="ARBA" id="ARBA00022989"/>
    </source>
</evidence>
<comment type="subcellular location">
    <subcellularLocation>
        <location evidence="1">Membrane</location>
    </subcellularLocation>
</comment>
<dbReference type="InterPro" id="IPR000719">
    <property type="entry name" value="Prot_kinase_dom"/>
</dbReference>
<evidence type="ECO:0000256" key="3">
    <source>
        <dbReference type="ARBA" id="ARBA00022614"/>
    </source>
</evidence>
<dbReference type="Gene3D" id="1.10.510.10">
    <property type="entry name" value="Transferase(Phosphotransferase) domain 1"/>
    <property type="match status" value="1"/>
</dbReference>
<keyword evidence="8" id="KW-0067">ATP-binding</keyword>
<dbReference type="GO" id="GO:0004672">
    <property type="term" value="F:protein kinase activity"/>
    <property type="evidence" value="ECO:0007669"/>
    <property type="project" value="InterPro"/>
</dbReference>
<dbReference type="PROSITE" id="PS50011">
    <property type="entry name" value="PROTEIN_KINASE_DOM"/>
    <property type="match status" value="1"/>
</dbReference>
<keyword evidence="5 13" id="KW-0732">Signal</keyword>
<dbReference type="Gene3D" id="3.80.10.10">
    <property type="entry name" value="Ribonuclease Inhibitor"/>
    <property type="match status" value="2"/>
</dbReference>
<dbReference type="OrthoDB" id="69842at2759"/>
<evidence type="ECO:0000259" key="14">
    <source>
        <dbReference type="PROSITE" id="PS50011"/>
    </source>
</evidence>
<dbReference type="FunFam" id="3.80.10.10:FF:000234">
    <property type="entry name" value="Probable inactive receptor kinase RLK902"/>
    <property type="match status" value="1"/>
</dbReference>
<dbReference type="SUPFAM" id="SSF52058">
    <property type="entry name" value="L domain-like"/>
    <property type="match status" value="1"/>
</dbReference>